<dbReference type="InterPro" id="IPR004562">
    <property type="entry name" value="LipoylTrfase_LipoateP_Ligase"/>
</dbReference>
<accession>A0A8S4RKL5</accession>
<dbReference type="OrthoDB" id="201621at2759"/>
<proteinExistence type="inferred from homology"/>
<dbReference type="Gene3D" id="3.30.930.10">
    <property type="entry name" value="Bira Bifunctional Protein, Domain 2"/>
    <property type="match status" value="1"/>
</dbReference>
<dbReference type="PROSITE" id="PS51733">
    <property type="entry name" value="BPL_LPL_CATALYTIC"/>
    <property type="match status" value="1"/>
</dbReference>
<dbReference type="PANTHER" id="PTHR12561:SF3">
    <property type="entry name" value="LIPOYLTRANSFERASE 1, MITOCHONDRIAL"/>
    <property type="match status" value="1"/>
</dbReference>
<organism evidence="4 5">
    <name type="scientific">Pararge aegeria aegeria</name>
    <dbReference type="NCBI Taxonomy" id="348720"/>
    <lineage>
        <taxon>Eukaryota</taxon>
        <taxon>Metazoa</taxon>
        <taxon>Ecdysozoa</taxon>
        <taxon>Arthropoda</taxon>
        <taxon>Hexapoda</taxon>
        <taxon>Insecta</taxon>
        <taxon>Pterygota</taxon>
        <taxon>Neoptera</taxon>
        <taxon>Endopterygota</taxon>
        <taxon>Lepidoptera</taxon>
        <taxon>Glossata</taxon>
        <taxon>Ditrysia</taxon>
        <taxon>Papilionoidea</taxon>
        <taxon>Nymphalidae</taxon>
        <taxon>Satyrinae</taxon>
        <taxon>Satyrini</taxon>
        <taxon>Parargina</taxon>
        <taxon>Pararge</taxon>
    </lineage>
</organism>
<evidence type="ECO:0000313" key="5">
    <source>
        <dbReference type="Proteomes" id="UP000838756"/>
    </source>
</evidence>
<dbReference type="AlphaFoldDB" id="A0A8S4RKL5"/>
<feature type="domain" description="BPL/LPL catalytic" evidence="3">
    <location>
        <begin position="78"/>
        <end position="263"/>
    </location>
</feature>
<dbReference type="GO" id="GO:0017118">
    <property type="term" value="F:lipoyltransferase activity"/>
    <property type="evidence" value="ECO:0007669"/>
    <property type="project" value="TreeGrafter"/>
</dbReference>
<dbReference type="Gene3D" id="3.30.390.50">
    <property type="entry name" value="CO dehydrogenase flavoprotein, C-terminal domain"/>
    <property type="match status" value="1"/>
</dbReference>
<evidence type="ECO:0000256" key="1">
    <source>
        <dbReference type="ARBA" id="ARBA00005085"/>
    </source>
</evidence>
<evidence type="ECO:0000313" key="4">
    <source>
        <dbReference type="EMBL" id="CAH2236393.1"/>
    </source>
</evidence>
<dbReference type="FunFam" id="3.30.930.10:FF:000045">
    <property type="entry name" value="lipoyltransferase 1, mitochondrial"/>
    <property type="match status" value="1"/>
</dbReference>
<dbReference type="InterPro" id="IPR045864">
    <property type="entry name" value="aa-tRNA-synth_II/BPL/LPL"/>
</dbReference>
<comment type="caution">
    <text evidence="4">The sequence shown here is derived from an EMBL/GenBank/DDBJ whole genome shotgun (WGS) entry which is preliminary data.</text>
</comment>
<gene>
    <name evidence="4" type="primary">jg10772</name>
    <name evidence="4" type="ORF">PAEG_LOCUS13845</name>
</gene>
<dbReference type="EMBL" id="CAKXAJ010025202">
    <property type="protein sequence ID" value="CAH2236393.1"/>
    <property type="molecule type" value="Genomic_DNA"/>
</dbReference>
<dbReference type="GO" id="GO:0005739">
    <property type="term" value="C:mitochondrion"/>
    <property type="evidence" value="ECO:0007669"/>
    <property type="project" value="TreeGrafter"/>
</dbReference>
<evidence type="ECO:0000259" key="3">
    <source>
        <dbReference type="PROSITE" id="PS51733"/>
    </source>
</evidence>
<protein>
    <submittedName>
        <fullName evidence="4">Jg10772 protein</fullName>
    </submittedName>
</protein>
<comment type="similarity">
    <text evidence="2">Belongs to the LplA family.</text>
</comment>
<dbReference type="Pfam" id="PF21948">
    <property type="entry name" value="LplA-B_cat"/>
    <property type="match status" value="1"/>
</dbReference>
<keyword evidence="5" id="KW-1185">Reference proteome</keyword>
<dbReference type="SUPFAM" id="SSF55681">
    <property type="entry name" value="Class II aaRS and biotin synthetases"/>
    <property type="match status" value="1"/>
</dbReference>
<sequence>MAQSLMRKIAMSNMFVVVGLTRRTSSRSLATGKNLASKKIRNELPPEGEVTKSVFMSQSTDINTNLALEDWMYRNMDFSNHHVMMVWRNEPCVVIGRHQNPWLEANVPFLAEKEITLARRNSGGGTVYHDRGNLNITFFTPRERYDRKYNLELVKRALYRGFGIKSVINDRHDIIVQDKYKISGTAAKLGRLTGYHHCTLLVNANKADLTKALAKREHGIQTTATASTPSPVVNLADMDNKVTVEALQTAIGYEYLRTPALRLDDGGERQILKQRGFQFVNPTEDWFPGLSELKSELESWDWAFGRTPEFTVSRSFPVPAELLAPSKVYSATQELVISMTVEKGLIDDVTLNIPPGLVESGFHGEASVITHLKGKRFTSEALSALEDAMLTRHGDVKKLDDKEQFVAKCFDQVVNTI</sequence>
<dbReference type="GO" id="GO:0009249">
    <property type="term" value="P:protein lipoylation"/>
    <property type="evidence" value="ECO:0007669"/>
    <property type="project" value="InterPro"/>
</dbReference>
<dbReference type="Proteomes" id="UP000838756">
    <property type="component" value="Unassembled WGS sequence"/>
</dbReference>
<reference evidence="4" key="1">
    <citation type="submission" date="2022-03" db="EMBL/GenBank/DDBJ databases">
        <authorList>
            <person name="Lindestad O."/>
        </authorList>
    </citation>
    <scope>NUCLEOTIDE SEQUENCE</scope>
</reference>
<dbReference type="PANTHER" id="PTHR12561">
    <property type="entry name" value="LIPOATE-PROTEIN LIGASE"/>
    <property type="match status" value="1"/>
</dbReference>
<dbReference type="CDD" id="cd16443">
    <property type="entry name" value="LplA"/>
    <property type="match status" value="1"/>
</dbReference>
<dbReference type="InterPro" id="IPR004143">
    <property type="entry name" value="BPL_LPL_catalytic"/>
</dbReference>
<name>A0A8S4RKL5_9NEOP</name>
<comment type="pathway">
    <text evidence="1">Protein modification; protein lipoylation via exogenous pathway; protein N(6)-(lipoyl)lysine from lipoate: step 2/2.</text>
</comment>
<evidence type="ECO:0000256" key="2">
    <source>
        <dbReference type="ARBA" id="ARBA00008242"/>
    </source>
</evidence>